<comment type="caution">
    <text evidence="1">The sequence shown here is derived from an EMBL/GenBank/DDBJ whole genome shotgun (WGS) entry which is preliminary data.</text>
</comment>
<dbReference type="EMBL" id="JAQONE010000023">
    <property type="protein sequence ID" value="MDC2830143.1"/>
    <property type="molecule type" value="Genomic_DNA"/>
</dbReference>
<dbReference type="AlphaFoldDB" id="A0AAJ1MC43"/>
<reference evidence="1" key="1">
    <citation type="submission" date="2023-01" db="EMBL/GenBank/DDBJ databases">
        <title>Genome analysis of 13 Lactobacillus isolated from gut of wild boar.</title>
        <authorList>
            <person name="Papp P."/>
            <person name="Libisch B."/>
            <person name="Nagy T."/>
            <person name="Olasz F."/>
        </authorList>
    </citation>
    <scope>NUCLEOTIDE SEQUENCE</scope>
    <source>
        <strain evidence="1">F146</strain>
    </source>
</reference>
<evidence type="ECO:0000313" key="1">
    <source>
        <dbReference type="EMBL" id="MDC2830143.1"/>
    </source>
</evidence>
<dbReference type="Proteomes" id="UP001220670">
    <property type="component" value="Unassembled WGS sequence"/>
</dbReference>
<name>A0AAJ1MC43_LIMMU</name>
<dbReference type="RefSeq" id="WP_272209232.1">
    <property type="nucleotide sequence ID" value="NZ_JAQOMV010000031.1"/>
</dbReference>
<gene>
    <name evidence="1" type="ORF">PO250_07515</name>
</gene>
<organism evidence="1 2">
    <name type="scientific">Limosilactobacillus mucosae</name>
    <name type="common">Lactobacillus mucosae</name>
    <dbReference type="NCBI Taxonomy" id="97478"/>
    <lineage>
        <taxon>Bacteria</taxon>
        <taxon>Bacillati</taxon>
        <taxon>Bacillota</taxon>
        <taxon>Bacilli</taxon>
        <taxon>Lactobacillales</taxon>
        <taxon>Lactobacillaceae</taxon>
        <taxon>Limosilactobacillus</taxon>
    </lineage>
</organism>
<evidence type="ECO:0000313" key="2">
    <source>
        <dbReference type="Proteomes" id="UP001220670"/>
    </source>
</evidence>
<proteinExistence type="predicted"/>
<accession>A0AAJ1MC43</accession>
<sequence length="429" mass="48853">MLIASKKLTPAFKKTLISAPKPRYVKETSLCDWIIREVSMQDYGMLLCINQNTQMPIVLPGAEFLKVSPVSVLRQVLMFVMAGMGISSIKLTEYVNCIAHSKLEFQNMTDDFLVEKAFRAYAPELAKIDVDRLDDEQLLNQLGILSLTLGSSTRVFCDLRKPEMAPAVCFKNQINQEWRLPAQRKGSMAEKSAWEFDYHQFHQWDDQIQKTPAWNGYAAIVREMRQVNDAFLRRYHDYLEQAETVDDARMQQYLRLADVYLNRYLIAQHPETITSDLAAPTSYLFEWLLEHGQIKEQNVQLVVDAMLALGAFIKVTGVYSSMDEDLYRQAVHDGGDRVRAFFKAADAQAQREAADDAPISREEVAGKRIDALVQELMALADDDRLADALSTILNETPALVDKLLTRLTPLQQQQLARHLAQLLSDDQDD</sequence>
<protein>
    <submittedName>
        <fullName evidence="1">Uncharacterized protein</fullName>
    </submittedName>
</protein>